<dbReference type="Pfam" id="PF11738">
    <property type="entry name" value="DUF3298"/>
    <property type="match status" value="1"/>
</dbReference>
<dbReference type="InterPro" id="IPR012854">
    <property type="entry name" value="Cu_amine_oxidase-like_N"/>
</dbReference>
<accession>A0ABU6PUX7</accession>
<sequence>MKKKTAIWMKIGVLGCAAVLGVSAANLPVNAMASAKAPVLNAASAQQVSVPAAAGVKVEEKELHAKSTNLETHIRVPQLTGMLDTHYQEELNDIILSHAEKDLAAWEKKADEAAAEAKAAHLKYLTNNLYVTYTLKSDGTGQPAVVISLEVITEGSQGGTSMPRIDTYNVINTAEAQRVTLSDLLGVHYKEKLDADILAKMNMSPDLYFLEEYKGTGTEQPFYIEKGDLVVVFPKYSIAPGYVGSPEFRFPLQGERQSDNAAQESKQEKTVNLDLRQIAKFTGANGVTMVSLRDVAKQLNWELTWNQAAKTAEIKKDAQWSKVTMGKDQYAALSKAPKSLGTAPVMRSGKLFVPVQFISGVLNVQVQH</sequence>
<dbReference type="InterPro" id="IPR036582">
    <property type="entry name" value="Mao_N_sf"/>
</dbReference>
<keyword evidence="6" id="KW-1185">Reference proteome</keyword>
<feature type="signal peptide" evidence="2">
    <location>
        <begin position="1"/>
        <end position="24"/>
    </location>
</feature>
<dbReference type="EMBL" id="JARTLD010000036">
    <property type="protein sequence ID" value="MED5018607.1"/>
    <property type="molecule type" value="Genomic_DNA"/>
</dbReference>
<dbReference type="InterPro" id="IPR037126">
    <property type="entry name" value="PdaC/RsiV-like_sf"/>
</dbReference>
<feature type="domain" description="Copper amine oxidase-like N-terminal" evidence="3">
    <location>
        <begin position="280"/>
        <end position="367"/>
    </location>
</feature>
<evidence type="ECO:0000256" key="1">
    <source>
        <dbReference type="SAM" id="Coils"/>
    </source>
</evidence>
<feature type="coiled-coil region" evidence="1">
    <location>
        <begin position="96"/>
        <end position="123"/>
    </location>
</feature>
<evidence type="ECO:0000259" key="4">
    <source>
        <dbReference type="Pfam" id="PF11738"/>
    </source>
</evidence>
<organism evidence="5 6">
    <name type="scientific">Paenibacillus chibensis</name>
    <dbReference type="NCBI Taxonomy" id="59846"/>
    <lineage>
        <taxon>Bacteria</taxon>
        <taxon>Bacillati</taxon>
        <taxon>Bacillota</taxon>
        <taxon>Bacilli</taxon>
        <taxon>Bacillales</taxon>
        <taxon>Paenibacillaceae</taxon>
        <taxon>Paenibacillus</taxon>
    </lineage>
</organism>
<evidence type="ECO:0000259" key="3">
    <source>
        <dbReference type="Pfam" id="PF07833"/>
    </source>
</evidence>
<dbReference type="Gene3D" id="3.30.565.40">
    <property type="entry name" value="Fervidobacterium nodosum Rt17-B1 like"/>
    <property type="match status" value="1"/>
</dbReference>
<proteinExistence type="predicted"/>
<dbReference type="RefSeq" id="WP_328278995.1">
    <property type="nucleotide sequence ID" value="NZ_JARTLD010000036.1"/>
</dbReference>
<feature type="chain" id="PRO_5046747856" evidence="2">
    <location>
        <begin position="25"/>
        <end position="368"/>
    </location>
</feature>
<gene>
    <name evidence="5" type="ORF">P9847_14965</name>
</gene>
<feature type="domain" description="DUF3298" evidence="4">
    <location>
        <begin position="189"/>
        <end position="252"/>
    </location>
</feature>
<name>A0ABU6PUX7_9BACL</name>
<dbReference type="SUPFAM" id="SSF55383">
    <property type="entry name" value="Copper amine oxidase, domain N"/>
    <property type="match status" value="1"/>
</dbReference>
<dbReference type="Gene3D" id="3.90.640.20">
    <property type="entry name" value="Heat-shock cognate protein, ATPase"/>
    <property type="match status" value="1"/>
</dbReference>
<dbReference type="Proteomes" id="UP001343257">
    <property type="component" value="Unassembled WGS sequence"/>
</dbReference>
<reference evidence="5 6" key="1">
    <citation type="submission" date="2023-03" db="EMBL/GenBank/DDBJ databases">
        <title>Bacillus Genome Sequencing.</title>
        <authorList>
            <person name="Dunlap C."/>
        </authorList>
    </citation>
    <scope>NUCLEOTIDE SEQUENCE [LARGE SCALE GENOMIC DNA]</scope>
    <source>
        <strain evidence="5 6">NRS-52</strain>
    </source>
</reference>
<protein>
    <submittedName>
        <fullName evidence="5">Stalk domain-containing protein</fullName>
    </submittedName>
</protein>
<comment type="caution">
    <text evidence="5">The sequence shown here is derived from an EMBL/GenBank/DDBJ whole genome shotgun (WGS) entry which is preliminary data.</text>
</comment>
<keyword evidence="2" id="KW-0732">Signal</keyword>
<evidence type="ECO:0000313" key="6">
    <source>
        <dbReference type="Proteomes" id="UP001343257"/>
    </source>
</evidence>
<evidence type="ECO:0000313" key="5">
    <source>
        <dbReference type="EMBL" id="MED5018607.1"/>
    </source>
</evidence>
<dbReference type="Gene3D" id="3.30.457.10">
    <property type="entry name" value="Copper amine oxidase-like, N-terminal domain"/>
    <property type="match status" value="1"/>
</dbReference>
<keyword evidence="1" id="KW-0175">Coiled coil</keyword>
<dbReference type="InterPro" id="IPR021729">
    <property type="entry name" value="DUF3298"/>
</dbReference>
<dbReference type="Pfam" id="PF07833">
    <property type="entry name" value="Cu_amine_oxidN1"/>
    <property type="match status" value="1"/>
</dbReference>
<evidence type="ECO:0000256" key="2">
    <source>
        <dbReference type="SAM" id="SignalP"/>
    </source>
</evidence>